<evidence type="ECO:0000256" key="5">
    <source>
        <dbReference type="RuleBase" id="RU004404"/>
    </source>
</evidence>
<dbReference type="InterPro" id="IPR005151">
    <property type="entry name" value="Tail-specific_protease"/>
</dbReference>
<dbReference type="Gene3D" id="1.10.101.10">
    <property type="entry name" value="PGBD-like superfamily/PGBD"/>
    <property type="match status" value="1"/>
</dbReference>
<dbReference type="InterPro" id="IPR029045">
    <property type="entry name" value="ClpP/crotonase-like_dom_sf"/>
</dbReference>
<comment type="caution">
    <text evidence="7">The sequence shown here is derived from an EMBL/GenBank/DDBJ whole genome shotgun (WGS) entry which is preliminary data.</text>
</comment>
<evidence type="ECO:0000256" key="1">
    <source>
        <dbReference type="ARBA" id="ARBA00009179"/>
    </source>
</evidence>
<reference evidence="7 8" key="1">
    <citation type="submission" date="2021-03" db="EMBL/GenBank/DDBJ databases">
        <title>Genomic Encyclopedia of Type Strains, Phase IV (KMG-IV): sequencing the most valuable type-strain genomes for metagenomic binning, comparative biology and taxonomic classification.</title>
        <authorList>
            <person name="Goeker M."/>
        </authorList>
    </citation>
    <scope>NUCLEOTIDE SEQUENCE [LARGE SCALE GENOMIC DNA]</scope>
    <source>
        <strain evidence="7 8">DSM 25790</strain>
    </source>
</reference>
<keyword evidence="8" id="KW-1185">Reference proteome</keyword>
<dbReference type="PANTHER" id="PTHR32060:SF29">
    <property type="entry name" value="CARBOXY-TERMINAL PROCESSING PROTEASE CTPB"/>
    <property type="match status" value="1"/>
</dbReference>
<gene>
    <name evidence="7" type="ORF">J2Z81_000748</name>
</gene>
<accession>A0ABS4S5N4</accession>
<dbReference type="SMART" id="SM00228">
    <property type="entry name" value="PDZ"/>
    <property type="match status" value="1"/>
</dbReference>
<proteinExistence type="inferred from homology"/>
<protein>
    <submittedName>
        <fullName evidence="7">Carboxyl-terminal processing protease</fullName>
        <ecNumber evidence="7">3.4.21.102</ecNumber>
    </submittedName>
</protein>
<dbReference type="Pfam" id="PF03572">
    <property type="entry name" value="Peptidase_S41"/>
    <property type="match status" value="1"/>
</dbReference>
<evidence type="ECO:0000313" key="7">
    <source>
        <dbReference type="EMBL" id="MBP2256806.1"/>
    </source>
</evidence>
<dbReference type="GO" id="GO:0004252">
    <property type="term" value="F:serine-type endopeptidase activity"/>
    <property type="evidence" value="ECO:0007669"/>
    <property type="project" value="UniProtKB-EC"/>
</dbReference>
<dbReference type="InterPro" id="IPR002477">
    <property type="entry name" value="Peptidoglycan-bd-like"/>
</dbReference>
<dbReference type="NCBIfam" id="TIGR00225">
    <property type="entry name" value="prc"/>
    <property type="match status" value="1"/>
</dbReference>
<keyword evidence="4 5" id="KW-0720">Serine protease</keyword>
<dbReference type="SMART" id="SM00245">
    <property type="entry name" value="TSPc"/>
    <property type="match status" value="1"/>
</dbReference>
<keyword evidence="3 5" id="KW-0378">Hydrolase</keyword>
<evidence type="ECO:0000256" key="4">
    <source>
        <dbReference type="ARBA" id="ARBA00022825"/>
    </source>
</evidence>
<dbReference type="PANTHER" id="PTHR32060">
    <property type="entry name" value="TAIL-SPECIFIC PROTEASE"/>
    <property type="match status" value="1"/>
</dbReference>
<dbReference type="CDD" id="cd06782">
    <property type="entry name" value="cpPDZ_CPP-like"/>
    <property type="match status" value="1"/>
</dbReference>
<dbReference type="EMBL" id="JAGIKX010000003">
    <property type="protein sequence ID" value="MBP2256806.1"/>
    <property type="molecule type" value="Genomic_DNA"/>
</dbReference>
<dbReference type="InterPro" id="IPR036365">
    <property type="entry name" value="PGBD-like_sf"/>
</dbReference>
<keyword evidence="2 5" id="KW-0645">Protease</keyword>
<dbReference type="InterPro" id="IPR004447">
    <property type="entry name" value="Peptidase_S41A"/>
</dbReference>
<dbReference type="SUPFAM" id="SSF47090">
    <property type="entry name" value="PGBD-like"/>
    <property type="match status" value="1"/>
</dbReference>
<dbReference type="EC" id="3.4.21.102" evidence="7"/>
<dbReference type="Pfam" id="PF22694">
    <property type="entry name" value="CtpB_N-like"/>
    <property type="match status" value="1"/>
</dbReference>
<dbReference type="InterPro" id="IPR001478">
    <property type="entry name" value="PDZ"/>
</dbReference>
<dbReference type="Gene3D" id="3.90.226.10">
    <property type="entry name" value="2-enoyl-CoA Hydratase, Chain A, domain 1"/>
    <property type="match status" value="1"/>
</dbReference>
<dbReference type="GO" id="GO:0006508">
    <property type="term" value="P:proteolysis"/>
    <property type="evidence" value="ECO:0007669"/>
    <property type="project" value="UniProtKB-KW"/>
</dbReference>
<dbReference type="Gene3D" id="2.30.42.10">
    <property type="match status" value="1"/>
</dbReference>
<evidence type="ECO:0000313" key="8">
    <source>
        <dbReference type="Proteomes" id="UP001519294"/>
    </source>
</evidence>
<feature type="domain" description="PDZ" evidence="6">
    <location>
        <begin position="110"/>
        <end position="174"/>
    </location>
</feature>
<organism evidence="7 8">
    <name type="scientific">Virgibacillus alimentarius</name>
    <dbReference type="NCBI Taxonomy" id="698769"/>
    <lineage>
        <taxon>Bacteria</taxon>
        <taxon>Bacillati</taxon>
        <taxon>Bacillota</taxon>
        <taxon>Bacilli</taxon>
        <taxon>Bacillales</taxon>
        <taxon>Bacillaceae</taxon>
        <taxon>Virgibacillus</taxon>
    </lineage>
</organism>
<dbReference type="Pfam" id="PF01471">
    <property type="entry name" value="PG_binding_1"/>
    <property type="match status" value="1"/>
</dbReference>
<evidence type="ECO:0000259" key="6">
    <source>
        <dbReference type="PROSITE" id="PS50106"/>
    </source>
</evidence>
<sequence length="484" mass="53676">MILKKKYIILLLLAALIIGGAGSYIGIKLAQAEGDKQEKSIFEEVVNNGKDLETPESMSKVVQAYELINEHSLKDVDDTDLTEGAIQGMLESLDDPYSTYMDVESMERFNEQIESSFEGIGTEVSMVNDIVTVVAPIKDSPAEAAGLRPNDQIIQIDGESLEGLDLNEAVEKIRGEKGSEVVLEIERPGVSDSFEVSIVRDEIPLETVYPDIKTIEGKKTGILEITSFSETTADDFAEELAKLEEKGIEGLVIDVRGNPGGLLDSVEDILKHFVPEDMPYLQIEDKEGKKTPYYSDLEKKKQYPISVIVDEGSASASEILAVAMKEMGYDVVGTKTFGKGTVQQAIPLGDGSTMKLTFFKWLSPKGKWINEKGVTPTIEKEQPEYFYTNPIQIDKPLTYNHTGEKIKNVQIMLHGLDYNVDRTDGYFDKQTKKAVKAFQKENDMKATGKVDKKTAGLIESKIIDKIRSGEDDQQLERALSALYN</sequence>
<comment type="similarity">
    <text evidence="1 5">Belongs to the peptidase S41A family.</text>
</comment>
<dbReference type="Gene3D" id="3.30.750.44">
    <property type="match status" value="1"/>
</dbReference>
<dbReference type="InterPro" id="IPR036034">
    <property type="entry name" value="PDZ_sf"/>
</dbReference>
<name>A0ABS4S5N4_9BACI</name>
<dbReference type="SUPFAM" id="SSF50156">
    <property type="entry name" value="PDZ domain-like"/>
    <property type="match status" value="1"/>
</dbReference>
<dbReference type="SUPFAM" id="SSF52096">
    <property type="entry name" value="ClpP/crotonase"/>
    <property type="match status" value="1"/>
</dbReference>
<evidence type="ECO:0000256" key="2">
    <source>
        <dbReference type="ARBA" id="ARBA00022670"/>
    </source>
</evidence>
<dbReference type="InterPro" id="IPR055210">
    <property type="entry name" value="CtpA/B_N"/>
</dbReference>
<dbReference type="Pfam" id="PF17820">
    <property type="entry name" value="PDZ_6"/>
    <property type="match status" value="1"/>
</dbReference>
<dbReference type="Proteomes" id="UP001519294">
    <property type="component" value="Unassembled WGS sequence"/>
</dbReference>
<dbReference type="InterPro" id="IPR036366">
    <property type="entry name" value="PGBDSf"/>
</dbReference>
<dbReference type="RefSeq" id="WP_029270322.1">
    <property type="nucleotide sequence ID" value="NZ_JAGIKX010000003.1"/>
</dbReference>
<dbReference type="InterPro" id="IPR041489">
    <property type="entry name" value="PDZ_6"/>
</dbReference>
<dbReference type="PROSITE" id="PS50106">
    <property type="entry name" value="PDZ"/>
    <property type="match status" value="1"/>
</dbReference>
<evidence type="ECO:0000256" key="3">
    <source>
        <dbReference type="ARBA" id="ARBA00022801"/>
    </source>
</evidence>
<dbReference type="CDD" id="cd07560">
    <property type="entry name" value="Peptidase_S41_CPP"/>
    <property type="match status" value="1"/>
</dbReference>